<keyword evidence="2" id="KW-1185">Reference proteome</keyword>
<evidence type="ECO:0000313" key="2">
    <source>
        <dbReference type="Proteomes" id="UP000499080"/>
    </source>
</evidence>
<comment type="caution">
    <text evidence="1">The sequence shown here is derived from an EMBL/GenBank/DDBJ whole genome shotgun (WGS) entry which is preliminary data.</text>
</comment>
<dbReference type="Proteomes" id="UP000499080">
    <property type="component" value="Unassembled WGS sequence"/>
</dbReference>
<accession>A0A4Y2EPG9</accession>
<sequence length="134" mass="14803">MQFVGFTPGNQSGNGFVAPICKNLWVFTPDDNDQVVCKSLNLTARRQDQIQSSAGNKIPKDGSTARSLWNSSLCLKSPLPITDFIDNVSILEVVLTRSNKFRGLFAVIKCSKILCLHTLSKAPATSNQRRQTLY</sequence>
<reference evidence="1 2" key="1">
    <citation type="journal article" date="2019" name="Sci. Rep.">
        <title>Orb-weaving spider Araneus ventricosus genome elucidates the spidroin gene catalogue.</title>
        <authorList>
            <person name="Kono N."/>
            <person name="Nakamura H."/>
            <person name="Ohtoshi R."/>
            <person name="Moran D.A.P."/>
            <person name="Shinohara A."/>
            <person name="Yoshida Y."/>
            <person name="Fujiwara M."/>
            <person name="Mori M."/>
            <person name="Tomita M."/>
            <person name="Arakawa K."/>
        </authorList>
    </citation>
    <scope>NUCLEOTIDE SEQUENCE [LARGE SCALE GENOMIC DNA]</scope>
</reference>
<proteinExistence type="predicted"/>
<organism evidence="1 2">
    <name type="scientific">Araneus ventricosus</name>
    <name type="common">Orbweaver spider</name>
    <name type="synonym">Epeira ventricosa</name>
    <dbReference type="NCBI Taxonomy" id="182803"/>
    <lineage>
        <taxon>Eukaryota</taxon>
        <taxon>Metazoa</taxon>
        <taxon>Ecdysozoa</taxon>
        <taxon>Arthropoda</taxon>
        <taxon>Chelicerata</taxon>
        <taxon>Arachnida</taxon>
        <taxon>Araneae</taxon>
        <taxon>Araneomorphae</taxon>
        <taxon>Entelegynae</taxon>
        <taxon>Araneoidea</taxon>
        <taxon>Araneidae</taxon>
        <taxon>Araneus</taxon>
    </lineage>
</organism>
<evidence type="ECO:0000313" key="1">
    <source>
        <dbReference type="EMBL" id="GBM29744.1"/>
    </source>
</evidence>
<dbReference type="EMBL" id="BGPR01000643">
    <property type="protein sequence ID" value="GBM29744.1"/>
    <property type="molecule type" value="Genomic_DNA"/>
</dbReference>
<protein>
    <submittedName>
        <fullName evidence="1">Uncharacterized protein</fullName>
    </submittedName>
</protein>
<gene>
    <name evidence="1" type="ORF">AVEN_156923_1</name>
</gene>
<name>A0A4Y2EPG9_ARAVE</name>
<dbReference type="AlphaFoldDB" id="A0A4Y2EPG9"/>